<organism evidence="1">
    <name type="scientific">marine sediment metagenome</name>
    <dbReference type="NCBI Taxonomy" id="412755"/>
    <lineage>
        <taxon>unclassified sequences</taxon>
        <taxon>metagenomes</taxon>
        <taxon>ecological metagenomes</taxon>
    </lineage>
</organism>
<name>A0A0F9IBN0_9ZZZZ</name>
<comment type="caution">
    <text evidence="1">The sequence shown here is derived from an EMBL/GenBank/DDBJ whole genome shotgun (WGS) entry which is preliminary data.</text>
</comment>
<accession>A0A0F9IBN0</accession>
<dbReference type="EMBL" id="LAZR01021610">
    <property type="protein sequence ID" value="KKL84762.1"/>
    <property type="molecule type" value="Genomic_DNA"/>
</dbReference>
<reference evidence="1" key="1">
    <citation type="journal article" date="2015" name="Nature">
        <title>Complex archaea that bridge the gap between prokaryotes and eukaryotes.</title>
        <authorList>
            <person name="Spang A."/>
            <person name="Saw J.H."/>
            <person name="Jorgensen S.L."/>
            <person name="Zaremba-Niedzwiedzka K."/>
            <person name="Martijn J."/>
            <person name="Lind A.E."/>
            <person name="van Eijk R."/>
            <person name="Schleper C."/>
            <person name="Guy L."/>
            <person name="Ettema T.J."/>
        </authorList>
    </citation>
    <scope>NUCLEOTIDE SEQUENCE</scope>
</reference>
<sequence>MILFRLKCSSGFSVLKELTGPEKGLIDIGDIDRGADGKFTYIPDENFNYLTYAQQTAIEKTLLILNEPSSLSSNFPS</sequence>
<evidence type="ECO:0000313" key="1">
    <source>
        <dbReference type="EMBL" id="KKL84762.1"/>
    </source>
</evidence>
<proteinExistence type="predicted"/>
<gene>
    <name evidence="1" type="ORF">LCGC14_1961460</name>
</gene>
<dbReference type="AlphaFoldDB" id="A0A0F9IBN0"/>
<protein>
    <submittedName>
        <fullName evidence="1">Uncharacterized protein</fullName>
    </submittedName>
</protein>